<proteinExistence type="predicted"/>
<feature type="region of interest" description="Disordered" evidence="1">
    <location>
        <begin position="153"/>
        <end position="198"/>
    </location>
</feature>
<dbReference type="EMBL" id="JH795874">
    <property type="protein sequence ID" value="EJT98209.1"/>
    <property type="molecule type" value="Genomic_DNA"/>
</dbReference>
<feature type="compositionally biased region" description="Low complexity" evidence="1">
    <location>
        <begin position="171"/>
        <end position="198"/>
    </location>
</feature>
<sequence length="437" mass="48581">MSVSRNPFAQPGTQYVHPEVQAAAYQYPDISGGSYGSQNGYQQQQFSGQQQQYPQSAGSVSGMYGQQQPQYQQQPQQQQQWSYGSGSGVGMGGMPSSQQGLPSQNSNIYGQQYSMPSQSYGAGGGVDMGGMGTQMGYTGYQNGGYGYGPSAAGTAAGGGRVPNPAVSAFDPLSQQPQQPTQQQQQAYQQPRPQQEQVKMQPGLMPTISNYGAPDSKYNEHPRQLVIRTKRELEAWNEGAWNKLIECVEALREAWQARKAYLDQLPKQWPGINIDVPAKMKEAKDITAVRWQLAEIKNSYRHSHDSASRNRVKEQLNAGLSRLPDWPERTDELRNSLPELLARQRIPPNALSPPPPQSPLGLPQIQQPQYSPQQYAAVQPPMQTQQAQGPQMWTPQGQLTVQQYQQMNMQQQQQQQQQHMMGQYSVQAAPSGMQYGWR</sequence>
<dbReference type="HOGENOM" id="CLU_627025_0_0_1"/>
<dbReference type="STRING" id="1858805.M5FSM9"/>
<feature type="region of interest" description="Disordered" evidence="1">
    <location>
        <begin position="344"/>
        <end position="365"/>
    </location>
</feature>
<name>M5FSM9_DACPD</name>
<gene>
    <name evidence="2" type="ORF">DACRYDRAFT_118931</name>
</gene>
<feature type="compositionally biased region" description="Low complexity" evidence="1">
    <location>
        <begin position="66"/>
        <end position="84"/>
    </location>
</feature>
<protein>
    <submittedName>
        <fullName evidence="2">Uncharacterized protein</fullName>
    </submittedName>
</protein>
<feature type="compositionally biased region" description="Low complexity" evidence="1">
    <location>
        <begin position="36"/>
        <end position="59"/>
    </location>
</feature>
<feature type="compositionally biased region" description="Polar residues" evidence="1">
    <location>
        <begin position="101"/>
        <end position="112"/>
    </location>
</feature>
<dbReference type="AlphaFoldDB" id="M5FSM9"/>
<accession>M5FSM9</accession>
<dbReference type="Proteomes" id="UP000030653">
    <property type="component" value="Unassembled WGS sequence"/>
</dbReference>
<evidence type="ECO:0000313" key="3">
    <source>
        <dbReference type="Proteomes" id="UP000030653"/>
    </source>
</evidence>
<feature type="region of interest" description="Disordered" evidence="1">
    <location>
        <begin position="28"/>
        <end position="112"/>
    </location>
</feature>
<keyword evidence="3" id="KW-1185">Reference proteome</keyword>
<dbReference type="OrthoDB" id="3253876at2759"/>
<dbReference type="RefSeq" id="XP_040625107.1">
    <property type="nucleotide sequence ID" value="XM_040770695.1"/>
</dbReference>
<evidence type="ECO:0000313" key="2">
    <source>
        <dbReference type="EMBL" id="EJT98209.1"/>
    </source>
</evidence>
<reference evidence="2 3" key="1">
    <citation type="journal article" date="2012" name="Science">
        <title>The Paleozoic origin of enzymatic lignin decomposition reconstructed from 31 fungal genomes.</title>
        <authorList>
            <person name="Floudas D."/>
            <person name="Binder M."/>
            <person name="Riley R."/>
            <person name="Barry K."/>
            <person name="Blanchette R.A."/>
            <person name="Henrissat B."/>
            <person name="Martinez A.T."/>
            <person name="Otillar R."/>
            <person name="Spatafora J.W."/>
            <person name="Yadav J.S."/>
            <person name="Aerts A."/>
            <person name="Benoit I."/>
            <person name="Boyd A."/>
            <person name="Carlson A."/>
            <person name="Copeland A."/>
            <person name="Coutinho P.M."/>
            <person name="de Vries R.P."/>
            <person name="Ferreira P."/>
            <person name="Findley K."/>
            <person name="Foster B."/>
            <person name="Gaskell J."/>
            <person name="Glotzer D."/>
            <person name="Gorecki P."/>
            <person name="Heitman J."/>
            <person name="Hesse C."/>
            <person name="Hori C."/>
            <person name="Igarashi K."/>
            <person name="Jurgens J.A."/>
            <person name="Kallen N."/>
            <person name="Kersten P."/>
            <person name="Kohler A."/>
            <person name="Kuees U."/>
            <person name="Kumar T.K.A."/>
            <person name="Kuo A."/>
            <person name="LaButti K."/>
            <person name="Larrondo L.F."/>
            <person name="Lindquist E."/>
            <person name="Ling A."/>
            <person name="Lombard V."/>
            <person name="Lucas S."/>
            <person name="Lundell T."/>
            <person name="Martin R."/>
            <person name="McLaughlin D.J."/>
            <person name="Morgenstern I."/>
            <person name="Morin E."/>
            <person name="Murat C."/>
            <person name="Nagy L.G."/>
            <person name="Nolan M."/>
            <person name="Ohm R.A."/>
            <person name="Patyshakuliyeva A."/>
            <person name="Rokas A."/>
            <person name="Ruiz-Duenas F.J."/>
            <person name="Sabat G."/>
            <person name="Salamov A."/>
            <person name="Samejima M."/>
            <person name="Schmutz J."/>
            <person name="Slot J.C."/>
            <person name="St John F."/>
            <person name="Stenlid J."/>
            <person name="Sun H."/>
            <person name="Sun S."/>
            <person name="Syed K."/>
            <person name="Tsang A."/>
            <person name="Wiebenga A."/>
            <person name="Young D."/>
            <person name="Pisabarro A."/>
            <person name="Eastwood D.C."/>
            <person name="Martin F."/>
            <person name="Cullen D."/>
            <person name="Grigoriev I.V."/>
            <person name="Hibbett D.S."/>
        </authorList>
    </citation>
    <scope>NUCLEOTIDE SEQUENCE [LARGE SCALE GENOMIC DNA]</scope>
    <source>
        <strain evidence="2 3">DJM-731 SS1</strain>
    </source>
</reference>
<organism evidence="2 3">
    <name type="scientific">Dacryopinax primogenitus (strain DJM 731)</name>
    <name type="common">Brown rot fungus</name>
    <dbReference type="NCBI Taxonomy" id="1858805"/>
    <lineage>
        <taxon>Eukaryota</taxon>
        <taxon>Fungi</taxon>
        <taxon>Dikarya</taxon>
        <taxon>Basidiomycota</taxon>
        <taxon>Agaricomycotina</taxon>
        <taxon>Dacrymycetes</taxon>
        <taxon>Dacrymycetales</taxon>
        <taxon>Dacrymycetaceae</taxon>
        <taxon>Dacryopinax</taxon>
    </lineage>
</organism>
<dbReference type="GeneID" id="63685757"/>
<evidence type="ECO:0000256" key="1">
    <source>
        <dbReference type="SAM" id="MobiDB-lite"/>
    </source>
</evidence>